<keyword evidence="2" id="KW-0614">Plasmid</keyword>
<dbReference type="EMBL" id="CP002995">
    <property type="protein sequence ID" value="AEM88599.1"/>
    <property type="molecule type" value="Genomic_DNA"/>
</dbReference>
<dbReference type="InterPro" id="IPR047951">
    <property type="entry name" value="Transpos_ISL3"/>
</dbReference>
<protein>
    <submittedName>
        <fullName evidence="2">Transposase IS204/IS1001/IS1096/IS1165 family protein</fullName>
    </submittedName>
</protein>
<sequence>MSDVEIGDVLFADLDGLQVDKVELSEDAVSVTARACAGEATCPACGTRSRRVHSCYQRRLADAAVGGRPVVVHLLVRRFRCPVASCPRTTFVEQIDGLTFRHGRRSQRLHTVLQMVALMLAGRGGARLAAVLSAAVSRSTLLRLIHALPDPSSVTPRVLGVDDFALRKGHIYGTVLIDVETRRPIDLLPDRESATLARWLSEHPGVEIICRDRASGYAEGARLGAPDAVQVADRWHLFHNLTEAVDRCVTRHSTRLRTPEPPPSPAMSTAPAAELEKISGAAKAERAAHRCADRTRDRHQEIHALIDKGLTLREISRELGLARNTVRKFARAATAEELSAGKWQGRASILDDYKPYLHQRWQEGCTSAKKLFEEIKAAGFRGGYSVVRDYLQPLRAGAKPADRAHRPPSVRDVTGWITRHPDSLTQDETLHLKDILARCPELDATAEHVRTFAEMMNARTGHKLAAWVDSVKAGKLPELVSFVNGIGCDLRAVEAGLTLPFSSGAVEGQVNRIKMLKRQMFGRAGLALLRKRVLLAA</sequence>
<keyword evidence="3" id="KW-1185">Reference proteome</keyword>
<dbReference type="HOGENOM" id="CLU_029608_5_1_11"/>
<dbReference type="KEGG" id="svl:Strvi_9329"/>
<gene>
    <name evidence="2" type="ORF">Strvi_9329</name>
</gene>
<reference evidence="2" key="1">
    <citation type="submission" date="2011-08" db="EMBL/GenBank/DDBJ databases">
        <title>Complete sequence of plasmid 1 of Streptomyces violaceusniger Tu 4113.</title>
        <authorList>
            <consortium name="US DOE Joint Genome Institute"/>
            <person name="Lucas S."/>
            <person name="Han J."/>
            <person name="Lapidus A."/>
            <person name="Cheng J.-F."/>
            <person name="Goodwin L."/>
            <person name="Pitluck S."/>
            <person name="Peters L."/>
            <person name="Ivanova N."/>
            <person name="Daligault H."/>
            <person name="Detter J.C."/>
            <person name="Han C."/>
            <person name="Tapia R."/>
            <person name="Land M."/>
            <person name="Hauser L."/>
            <person name="Kyrpides N."/>
            <person name="Ivanova N."/>
            <person name="Pagani I."/>
            <person name="Hagen A."/>
            <person name="Katz L."/>
            <person name="Fiedler H.-P."/>
            <person name="Keasling J."/>
            <person name="Fortman J."/>
            <person name="Woyke T."/>
        </authorList>
    </citation>
    <scope>NUCLEOTIDE SEQUENCE [LARGE SCALE GENOMIC DNA]</scope>
    <source>
        <strain evidence="2">Tu 4113</strain>
        <plasmid evidence="2">pSTRVI01</plasmid>
    </source>
</reference>
<accession>G2PH25</accession>
<evidence type="ECO:0000313" key="3">
    <source>
        <dbReference type="Proteomes" id="UP000008703"/>
    </source>
</evidence>
<feature type="domain" description="HTH IS21-type" evidence="1">
    <location>
        <begin position="297"/>
        <end position="361"/>
    </location>
</feature>
<dbReference type="PROSITE" id="PS50531">
    <property type="entry name" value="HTH_IS21"/>
    <property type="match status" value="1"/>
</dbReference>
<dbReference type="InterPro" id="IPR029261">
    <property type="entry name" value="Transposase_Znf"/>
</dbReference>
<evidence type="ECO:0000259" key="1">
    <source>
        <dbReference type="PROSITE" id="PS50531"/>
    </source>
</evidence>
<dbReference type="Proteomes" id="UP000008703">
    <property type="component" value="Plasmid pSTRVI01"/>
</dbReference>
<dbReference type="AlphaFoldDB" id="G2PH25"/>
<dbReference type="Pfam" id="PF14690">
    <property type="entry name" value="Zn_ribbon_ISL3"/>
    <property type="match status" value="1"/>
</dbReference>
<proteinExistence type="predicted"/>
<dbReference type="NCBIfam" id="NF033550">
    <property type="entry name" value="transpos_ISL3"/>
    <property type="match status" value="1"/>
</dbReference>
<evidence type="ECO:0000313" key="2">
    <source>
        <dbReference type="EMBL" id="AEM88599.1"/>
    </source>
</evidence>
<dbReference type="PANTHER" id="PTHR33498:SF1">
    <property type="entry name" value="TRANSPOSASE FOR INSERTION SEQUENCE ELEMENT IS1557"/>
    <property type="match status" value="1"/>
</dbReference>
<dbReference type="Pfam" id="PF01610">
    <property type="entry name" value="DDE_Tnp_ISL3"/>
    <property type="match status" value="2"/>
</dbReference>
<dbReference type="InterPro" id="IPR017894">
    <property type="entry name" value="HTH_IS21_transposase_type"/>
</dbReference>
<organism evidence="2 3">
    <name type="scientific">Streptomyces violaceusniger (strain Tu 4113)</name>
    <dbReference type="NCBI Taxonomy" id="653045"/>
    <lineage>
        <taxon>Bacteria</taxon>
        <taxon>Bacillati</taxon>
        <taxon>Actinomycetota</taxon>
        <taxon>Actinomycetes</taxon>
        <taxon>Kitasatosporales</taxon>
        <taxon>Streptomycetaceae</taxon>
        <taxon>Streptomyces</taxon>
        <taxon>Streptomyces violaceusniger group</taxon>
    </lineage>
</organism>
<name>G2PH25_STRV4</name>
<dbReference type="RefSeq" id="WP_014043534.1">
    <property type="nucleotide sequence ID" value="NC_015951.1"/>
</dbReference>
<dbReference type="InterPro" id="IPR002560">
    <property type="entry name" value="Transposase_DDE"/>
</dbReference>
<dbReference type="PANTHER" id="PTHR33498">
    <property type="entry name" value="TRANSPOSASE FOR INSERTION SEQUENCE ELEMENT IS1557"/>
    <property type="match status" value="1"/>
</dbReference>
<dbReference type="Gene3D" id="1.10.10.60">
    <property type="entry name" value="Homeodomain-like"/>
    <property type="match status" value="1"/>
</dbReference>
<geneLocation type="plasmid" evidence="2 3">
    <name>pSTRVI01</name>
</geneLocation>